<dbReference type="GO" id="GO:0005886">
    <property type="term" value="C:plasma membrane"/>
    <property type="evidence" value="ECO:0007669"/>
    <property type="project" value="UniProtKB-SubCell"/>
</dbReference>
<protein>
    <recommendedName>
        <fullName evidence="10">Chromate transporter</fullName>
    </recommendedName>
</protein>
<reference evidence="8 9" key="1">
    <citation type="journal article" date="2014" name="Int. J. Syst. Evol. Microbiol.">
        <title>Complete genome sequence of Corynebacterium casei LMG S-19264T (=DSM 44701T), isolated from a smear-ripened cheese.</title>
        <authorList>
            <consortium name="US DOE Joint Genome Institute (JGI-PGF)"/>
            <person name="Walter F."/>
            <person name="Albersmeier A."/>
            <person name="Kalinowski J."/>
            <person name="Ruckert C."/>
        </authorList>
    </citation>
    <scope>NUCLEOTIDE SEQUENCE [LARGE SCALE GENOMIC DNA]</scope>
    <source>
        <strain evidence="8 9">NBRC 114545</strain>
    </source>
</reference>
<accession>A0AA37XNL5</accession>
<evidence type="ECO:0000256" key="5">
    <source>
        <dbReference type="ARBA" id="ARBA00022989"/>
    </source>
</evidence>
<evidence type="ECO:0000256" key="6">
    <source>
        <dbReference type="ARBA" id="ARBA00023136"/>
    </source>
</evidence>
<comment type="subcellular location">
    <subcellularLocation>
        <location evidence="1">Cell membrane</location>
        <topology evidence="1">Multi-pass membrane protein</topology>
    </subcellularLocation>
</comment>
<keyword evidence="6 7" id="KW-0472">Membrane</keyword>
<evidence type="ECO:0000256" key="3">
    <source>
        <dbReference type="ARBA" id="ARBA00022475"/>
    </source>
</evidence>
<evidence type="ECO:0000256" key="7">
    <source>
        <dbReference type="SAM" id="Phobius"/>
    </source>
</evidence>
<dbReference type="PANTHER" id="PTHR43663:SF2">
    <property type="entry name" value="CHROMATE TRANSPORT PROTEIN-RELATED"/>
    <property type="match status" value="1"/>
</dbReference>
<comment type="caution">
    <text evidence="8">The sequence shown here is derived from an EMBL/GenBank/DDBJ whole genome shotgun (WGS) entry which is preliminary data.</text>
</comment>
<gene>
    <name evidence="8" type="ORF">GCM10025885_22390</name>
</gene>
<organism evidence="8 9">
    <name type="scientific">Tetragenococcus osmophilus</name>
    <dbReference type="NCBI Taxonomy" id="526944"/>
    <lineage>
        <taxon>Bacteria</taxon>
        <taxon>Bacillati</taxon>
        <taxon>Bacillota</taxon>
        <taxon>Bacilli</taxon>
        <taxon>Lactobacillales</taxon>
        <taxon>Enterococcaceae</taxon>
        <taxon>Tetragenococcus</taxon>
    </lineage>
</organism>
<evidence type="ECO:0000256" key="1">
    <source>
        <dbReference type="ARBA" id="ARBA00004651"/>
    </source>
</evidence>
<dbReference type="InterPro" id="IPR003370">
    <property type="entry name" value="Chromate_transpt"/>
</dbReference>
<dbReference type="Pfam" id="PF02417">
    <property type="entry name" value="Chromate_transp"/>
    <property type="match status" value="1"/>
</dbReference>
<sequence>MCFKSVVEFIGELEAKKKGSIDDTPFLQKHRLIPTPFQAIIVNIEVKTLGGIFIMRLQKLKVCLLLFRMTFSVSAFTFGGGYIAIPMMRKNFVHKLKLISEQELLDMAAIAQSTPGAIAVNIAVLVGYRLAGITGAIVSCVGTVLPPIVIISVVSMFYQAFRDSTIVSAILKGMEAGVAAVIVDLVIDMGQVILKEKNLLLTLLPFFVFIANFIFNVNALFIILISAILCVIQTYIKSKQGGTFG</sequence>
<dbReference type="PANTHER" id="PTHR43663">
    <property type="entry name" value="CHROMATE TRANSPORT PROTEIN-RELATED"/>
    <property type="match status" value="1"/>
</dbReference>
<feature type="transmembrane region" description="Helical" evidence="7">
    <location>
        <begin position="173"/>
        <end position="194"/>
    </location>
</feature>
<feature type="transmembrane region" description="Helical" evidence="7">
    <location>
        <begin position="136"/>
        <end position="161"/>
    </location>
</feature>
<dbReference type="InterPro" id="IPR052518">
    <property type="entry name" value="CHR_Transporter"/>
</dbReference>
<keyword evidence="4 7" id="KW-0812">Transmembrane</keyword>
<evidence type="ECO:0000256" key="4">
    <source>
        <dbReference type="ARBA" id="ARBA00022692"/>
    </source>
</evidence>
<evidence type="ECO:0000256" key="2">
    <source>
        <dbReference type="ARBA" id="ARBA00005262"/>
    </source>
</evidence>
<evidence type="ECO:0008006" key="10">
    <source>
        <dbReference type="Google" id="ProtNLM"/>
    </source>
</evidence>
<comment type="similarity">
    <text evidence="2">Belongs to the chromate ion transporter (CHR) (TC 2.A.51) family.</text>
</comment>
<evidence type="ECO:0000313" key="9">
    <source>
        <dbReference type="Proteomes" id="UP001157039"/>
    </source>
</evidence>
<dbReference type="Proteomes" id="UP001157039">
    <property type="component" value="Unassembled WGS sequence"/>
</dbReference>
<feature type="transmembrane region" description="Helical" evidence="7">
    <location>
        <begin position="206"/>
        <end position="232"/>
    </location>
</feature>
<dbReference type="GO" id="GO:0015109">
    <property type="term" value="F:chromate transmembrane transporter activity"/>
    <property type="evidence" value="ECO:0007669"/>
    <property type="project" value="InterPro"/>
</dbReference>
<keyword evidence="3" id="KW-1003">Cell membrane</keyword>
<keyword evidence="5 7" id="KW-1133">Transmembrane helix</keyword>
<dbReference type="AlphaFoldDB" id="A0AA37XNL5"/>
<feature type="transmembrane region" description="Helical" evidence="7">
    <location>
        <begin position="65"/>
        <end position="85"/>
    </location>
</feature>
<proteinExistence type="inferred from homology"/>
<dbReference type="EMBL" id="BSUW01000001">
    <property type="protein sequence ID" value="GMA73190.1"/>
    <property type="molecule type" value="Genomic_DNA"/>
</dbReference>
<evidence type="ECO:0000313" key="8">
    <source>
        <dbReference type="EMBL" id="GMA73190.1"/>
    </source>
</evidence>
<name>A0AA37XNL5_9ENTE</name>